<evidence type="ECO:0000313" key="2">
    <source>
        <dbReference type="EMBL" id="CCH19759.1"/>
    </source>
</evidence>
<dbReference type="AlphaFoldDB" id="I0L7G2"/>
<dbReference type="Pfam" id="PF13577">
    <property type="entry name" value="SnoaL_4"/>
    <property type="match status" value="1"/>
</dbReference>
<gene>
    <name evidence="2" type="ORF">MILUP08_44634</name>
</gene>
<dbReference type="EMBL" id="CAIE01000036">
    <property type="protein sequence ID" value="CCH19759.1"/>
    <property type="molecule type" value="Genomic_DNA"/>
</dbReference>
<evidence type="ECO:0000259" key="1">
    <source>
        <dbReference type="Pfam" id="PF13577"/>
    </source>
</evidence>
<dbReference type="OrthoDB" id="9130903at2"/>
<dbReference type="InterPro" id="IPR032710">
    <property type="entry name" value="NTF2-like_dom_sf"/>
</dbReference>
<evidence type="ECO:0000313" key="3">
    <source>
        <dbReference type="Proteomes" id="UP000003448"/>
    </source>
</evidence>
<protein>
    <submittedName>
        <fullName evidence="2">Hydroxylacyl-CoA dehydrogenase</fullName>
    </submittedName>
</protein>
<reference evidence="2 3" key="1">
    <citation type="journal article" date="2012" name="J. Bacteriol.">
        <title>Genome Sequence of Micromonospora lupini Lupac 08, Isolated from Root Nodules of Lupinus angustifolius.</title>
        <authorList>
            <person name="Alonso-Vega P."/>
            <person name="Normand P."/>
            <person name="Bacigalupe R."/>
            <person name="Pujic P."/>
            <person name="Lajus A."/>
            <person name="Vallenet D."/>
            <person name="Carro L."/>
            <person name="Coll P."/>
            <person name="Trujillo M.E."/>
        </authorList>
    </citation>
    <scope>NUCLEOTIDE SEQUENCE [LARGE SCALE GENOMIC DNA]</scope>
    <source>
        <strain evidence="2 3">Lupac 08</strain>
    </source>
</reference>
<dbReference type="Proteomes" id="UP000003448">
    <property type="component" value="Unassembled WGS sequence"/>
</dbReference>
<dbReference type="SUPFAM" id="SSF54427">
    <property type="entry name" value="NTF2-like"/>
    <property type="match status" value="1"/>
</dbReference>
<dbReference type="eggNOG" id="COG5517">
    <property type="taxonomic scope" value="Bacteria"/>
</dbReference>
<name>I0L7G2_9ACTN</name>
<sequence length="150" mass="16877">MTTTQPTGSTAHAVDAGTYAEILQFYARHFQLLDEGQAEQWSQQFTEDGEFGQNVKPEPRRGRTAIAASMRRGIDRLAESGLTRRHWYGNVIAEPDGDDAVRTRYYATVFETPPGGGAARVYLSTTAEDLLHRQDGEWFVHRRHIVHDGT</sequence>
<accession>I0L7G2</accession>
<keyword evidence="3" id="KW-1185">Reference proteome</keyword>
<dbReference type="Gene3D" id="3.10.450.50">
    <property type="match status" value="1"/>
</dbReference>
<organism evidence="2 3">
    <name type="scientific">Micromonospora lupini str. Lupac 08</name>
    <dbReference type="NCBI Taxonomy" id="1150864"/>
    <lineage>
        <taxon>Bacteria</taxon>
        <taxon>Bacillati</taxon>
        <taxon>Actinomycetota</taxon>
        <taxon>Actinomycetes</taxon>
        <taxon>Micromonosporales</taxon>
        <taxon>Micromonosporaceae</taxon>
        <taxon>Micromonospora</taxon>
    </lineage>
</organism>
<proteinExistence type="predicted"/>
<dbReference type="InterPro" id="IPR037401">
    <property type="entry name" value="SnoaL-like"/>
</dbReference>
<dbReference type="RefSeq" id="WP_007462160.1">
    <property type="nucleotide sequence ID" value="NZ_HF570108.1"/>
</dbReference>
<feature type="domain" description="SnoaL-like" evidence="1">
    <location>
        <begin position="19"/>
        <end position="144"/>
    </location>
</feature>